<keyword evidence="4" id="KW-0158">Chromosome</keyword>
<dbReference type="AlphaFoldDB" id="A0AA39Z5X6"/>
<dbReference type="InterPro" id="IPR012485">
    <property type="entry name" value="CENP-I"/>
</dbReference>
<accession>A0AA39Z5X6</accession>
<reference evidence="8" key="1">
    <citation type="submission" date="2023-06" db="EMBL/GenBank/DDBJ databases">
        <title>Genome-scale phylogeny and comparative genomics of the fungal order Sordariales.</title>
        <authorList>
            <consortium name="Lawrence Berkeley National Laboratory"/>
            <person name="Hensen N."/>
            <person name="Bonometti L."/>
            <person name="Westerberg I."/>
            <person name="Brannstrom I.O."/>
            <person name="Guillou S."/>
            <person name="Cros-Aarteil S."/>
            <person name="Calhoun S."/>
            <person name="Haridas S."/>
            <person name="Kuo A."/>
            <person name="Mondo S."/>
            <person name="Pangilinan J."/>
            <person name="Riley R."/>
            <person name="Labutti K."/>
            <person name="Andreopoulos B."/>
            <person name="Lipzen A."/>
            <person name="Chen C."/>
            <person name="Yanf M."/>
            <person name="Daum C."/>
            <person name="Ng V."/>
            <person name="Clum A."/>
            <person name="Steindorff A."/>
            <person name="Ohm R."/>
            <person name="Martin F."/>
            <person name="Silar P."/>
            <person name="Natvig D."/>
            <person name="Lalanne C."/>
            <person name="Gautier V."/>
            <person name="Ament-Velasquez S.L."/>
            <person name="Kruys A."/>
            <person name="Hutchinson M.I."/>
            <person name="Powell A.J."/>
            <person name="Barry K."/>
            <person name="Miller A.N."/>
            <person name="Grigoriev I.V."/>
            <person name="Debuchy R."/>
            <person name="Gladieux P."/>
            <person name="Thoren M.H."/>
            <person name="Johannesson H."/>
        </authorList>
    </citation>
    <scope>NUCLEOTIDE SEQUENCE</scope>
    <source>
        <strain evidence="8">CBS 307.81</strain>
    </source>
</reference>
<evidence type="ECO:0000256" key="3">
    <source>
        <dbReference type="ARBA" id="ARBA00005470"/>
    </source>
</evidence>
<comment type="subcellular location">
    <subcellularLocation>
        <location evidence="2">Chromosome</location>
        <location evidence="2">Centromere</location>
    </subcellularLocation>
    <subcellularLocation>
        <location evidence="1">Nucleus</location>
    </subcellularLocation>
</comment>
<keyword evidence="6" id="KW-0137">Centromere</keyword>
<dbReference type="GO" id="GO:0005634">
    <property type="term" value="C:nucleus"/>
    <property type="evidence" value="ECO:0007669"/>
    <property type="project" value="UniProtKB-SubCell"/>
</dbReference>
<sequence length="748" mass="82686">MSLSPPPADRLDQLLDDLETASKTPAKRRQTSIKPTVEKTTSILYDRGALPDDLIRLVDLLTQHNHLDQATLSAITRNLYPLGKVSDEVILRIVGALGHGHLKPSFPLQSLFLKWLVMVYHLLQNPAILSRTYGVLFNLLDTAAIRPQLCHLLALITRRKHVRPFRIQTILALSRQTGGDPNLTGLLRVFKNYYPEIIVGDITKGRAAAFKHPDVQWRERLNEIQQQHLDRQEDDGTRNGFAVHHALGRRLKGARALVPSVHTLHAHETSVTLEELDSAEGFVNNLEKIEMPSQLVAVLADPLLQKLLLLRPSEEATQRISNWLMACVGDVASGDTDPSFLLDMVEVIRDYVLSTKELSPVLIGFLRSFLQTWNGSDKLNMVMETLSFLPLLEFSELSPLFDLLQSKLLNNTPASQLALLHFYTLLLHNWTTTLLSLPPSTLPSQPVNSIPSLLTHVNPLCLTLTQSSPSLSTSFAILDFYTTATRIYSSPLLLLHIPIAIPPPLLVYNLAFSPSLTVLSRLCSILTVYKIAWETVITRKPPSPSPSPSSVTQQRKPSQEEWAQINVFNGFLMDICNNLWRGRAFALPAAAATTTTTTTEGGGGSSSSDANARGCRVPKSLPPVLDEYLRELDDDLRLETVFGLSYNPVLCLQSINFVRGLEEREMKRGDLLVRQAGPVTQGSLARLAGRGGVRLSWQEYRAGVLRWLEEEGGQGGLPGLMYNTMKNLMGARKGGGTEGGGSSFSSQA</sequence>
<gene>
    <name evidence="8" type="ORF">QBC41DRAFT_367922</name>
</gene>
<dbReference type="EMBL" id="JAULSY010000122">
    <property type="protein sequence ID" value="KAK0664468.1"/>
    <property type="molecule type" value="Genomic_DNA"/>
</dbReference>
<comment type="caution">
    <text evidence="8">The sequence shown here is derived from an EMBL/GenBank/DDBJ whole genome shotgun (WGS) entry which is preliminary data.</text>
</comment>
<evidence type="ECO:0000256" key="5">
    <source>
        <dbReference type="ARBA" id="ARBA00023242"/>
    </source>
</evidence>
<dbReference type="GO" id="GO:0000070">
    <property type="term" value="P:mitotic sister chromatid segregation"/>
    <property type="evidence" value="ECO:0007669"/>
    <property type="project" value="TreeGrafter"/>
</dbReference>
<evidence type="ECO:0000256" key="2">
    <source>
        <dbReference type="ARBA" id="ARBA00004584"/>
    </source>
</evidence>
<evidence type="ECO:0000256" key="6">
    <source>
        <dbReference type="ARBA" id="ARBA00023328"/>
    </source>
</evidence>
<comment type="similarity">
    <text evidence="3">Belongs to the CENP-I/CTF3 family.</text>
</comment>
<evidence type="ECO:0000256" key="1">
    <source>
        <dbReference type="ARBA" id="ARBA00004123"/>
    </source>
</evidence>
<dbReference type="PANTHER" id="PTHR48208:SF2">
    <property type="entry name" value="CENTROMERE PROTEIN I"/>
    <property type="match status" value="1"/>
</dbReference>
<dbReference type="CDD" id="cd22647">
    <property type="entry name" value="CTF3_NTD_HEAT"/>
    <property type="match status" value="1"/>
</dbReference>
<feature type="region of interest" description="Disordered" evidence="7">
    <location>
        <begin position="594"/>
        <end position="613"/>
    </location>
</feature>
<proteinExistence type="inferred from homology"/>
<evidence type="ECO:0000313" key="8">
    <source>
        <dbReference type="EMBL" id="KAK0664468.1"/>
    </source>
</evidence>
<name>A0AA39Z5X6_9PEZI</name>
<evidence type="ECO:0000256" key="7">
    <source>
        <dbReference type="SAM" id="MobiDB-lite"/>
    </source>
</evidence>
<dbReference type="PANTHER" id="PTHR48208">
    <property type="entry name" value="CENTROMERE PROTEIN I"/>
    <property type="match status" value="1"/>
</dbReference>
<evidence type="ECO:0000256" key="4">
    <source>
        <dbReference type="ARBA" id="ARBA00022454"/>
    </source>
</evidence>
<dbReference type="GO" id="GO:0034080">
    <property type="term" value="P:CENP-A containing chromatin assembly"/>
    <property type="evidence" value="ECO:0007669"/>
    <property type="project" value="TreeGrafter"/>
</dbReference>
<protein>
    <submittedName>
        <fullName evidence="8">Mis6-domain-containing protein</fullName>
    </submittedName>
</protein>
<keyword evidence="5" id="KW-0539">Nucleus</keyword>
<dbReference type="Pfam" id="PF07778">
    <property type="entry name" value="CENP-I"/>
    <property type="match status" value="1"/>
</dbReference>
<evidence type="ECO:0000313" key="9">
    <source>
        <dbReference type="Proteomes" id="UP001174997"/>
    </source>
</evidence>
<keyword evidence="9" id="KW-1185">Reference proteome</keyword>
<dbReference type="Proteomes" id="UP001174997">
    <property type="component" value="Unassembled WGS sequence"/>
</dbReference>
<organism evidence="8 9">
    <name type="scientific">Cercophora samala</name>
    <dbReference type="NCBI Taxonomy" id="330535"/>
    <lineage>
        <taxon>Eukaryota</taxon>
        <taxon>Fungi</taxon>
        <taxon>Dikarya</taxon>
        <taxon>Ascomycota</taxon>
        <taxon>Pezizomycotina</taxon>
        <taxon>Sordariomycetes</taxon>
        <taxon>Sordariomycetidae</taxon>
        <taxon>Sordariales</taxon>
        <taxon>Lasiosphaeriaceae</taxon>
        <taxon>Cercophora</taxon>
    </lineage>
</organism>
<dbReference type="GO" id="GO:0000939">
    <property type="term" value="C:inner kinetochore"/>
    <property type="evidence" value="ECO:0007669"/>
    <property type="project" value="TreeGrafter"/>
</dbReference>